<dbReference type="EMBL" id="FOCT01000006">
    <property type="protein sequence ID" value="SEN72672.1"/>
    <property type="molecule type" value="Genomic_DNA"/>
</dbReference>
<keyword evidence="1" id="KW-0812">Transmembrane</keyword>
<keyword evidence="1" id="KW-0472">Membrane</keyword>
<gene>
    <name evidence="2" type="ORF">SAMN05216404_106202</name>
</gene>
<organism evidence="2 3">
    <name type="scientific">Nitrosospira multiformis</name>
    <dbReference type="NCBI Taxonomy" id="1231"/>
    <lineage>
        <taxon>Bacteria</taxon>
        <taxon>Pseudomonadati</taxon>
        <taxon>Pseudomonadota</taxon>
        <taxon>Betaproteobacteria</taxon>
        <taxon>Nitrosomonadales</taxon>
        <taxon>Nitrosomonadaceae</taxon>
        <taxon>Nitrosospira</taxon>
    </lineage>
</organism>
<protein>
    <submittedName>
        <fullName evidence="2">Uncharacterized protein</fullName>
    </submittedName>
</protein>
<evidence type="ECO:0000256" key="1">
    <source>
        <dbReference type="SAM" id="Phobius"/>
    </source>
</evidence>
<evidence type="ECO:0000313" key="2">
    <source>
        <dbReference type="EMBL" id="SEN72672.1"/>
    </source>
</evidence>
<reference evidence="2 3" key="1">
    <citation type="submission" date="2016-10" db="EMBL/GenBank/DDBJ databases">
        <authorList>
            <person name="de Groot N.N."/>
        </authorList>
    </citation>
    <scope>NUCLEOTIDE SEQUENCE [LARGE SCALE GENOMIC DNA]</scope>
    <source>
        <strain evidence="2 3">Nl18</strain>
    </source>
</reference>
<proteinExistence type="predicted"/>
<name>A0A1H8IW21_9PROT</name>
<feature type="transmembrane region" description="Helical" evidence="1">
    <location>
        <begin position="6"/>
        <end position="24"/>
    </location>
</feature>
<evidence type="ECO:0000313" key="3">
    <source>
        <dbReference type="Proteomes" id="UP000183898"/>
    </source>
</evidence>
<accession>A0A1H8IW21</accession>
<sequence>MTYYMSVSQILITVVAIFSLFSWMQERDERAQEVSELHQTLAAAKAECSPIIDLSMPIDWEWIES</sequence>
<keyword evidence="1" id="KW-1133">Transmembrane helix</keyword>
<dbReference type="AlphaFoldDB" id="A0A1H8IW21"/>
<dbReference type="Proteomes" id="UP000183898">
    <property type="component" value="Unassembled WGS sequence"/>
</dbReference>